<organism evidence="2 3">
    <name type="scientific">Plasmodium vivax (strain Brazil I)</name>
    <dbReference type="NCBI Taxonomy" id="1033975"/>
    <lineage>
        <taxon>Eukaryota</taxon>
        <taxon>Sar</taxon>
        <taxon>Alveolata</taxon>
        <taxon>Apicomplexa</taxon>
        <taxon>Aconoidasida</taxon>
        <taxon>Haemosporida</taxon>
        <taxon>Plasmodiidae</taxon>
        <taxon>Plasmodium</taxon>
        <taxon>Plasmodium (Plasmodium)</taxon>
    </lineage>
</organism>
<dbReference type="OrthoDB" id="10376262at2759"/>
<accession>A0A0J9SLA4</accession>
<sequence length="626" mass="73661">MNKKGKKEQYNLCKKVCYILQFSENIQSISESINNDKLCLYVNLWLYHHATKIPDFPERIDILYKALNLIKKKRDNKVNQCNLTDYSISNSEFKHKQILFEFFENYENLKKMLESQDDINVQLYCNHIKKHFLYYNNIKETCVPENSCKFHDELKNFKEKFSNPVDLKLIYEKCDYEKTLCEKGSNGENDVPCLKEKGYSFLYLIFGNDADNIINILLKVTTISAPILTLFVILFRVLTFEKYIDFQEKFGNVQNFSSDSVNVNMILDKANITGNDKENYKKAFDILLNHIHRDGLFTHDENPEACKYINYILYEQVERKDHRSYNEELIKLFHKFLVAYGEIRSKQNRCVSKIYSIDDKTYNKINELYKVYDKYKLCYRFNKDRIKWGCDKFEDFFDSYDKYMLGIESNSLAFNNILQKIQQDAENALSLYRNEKECIKYKKDLQSPRLFKAPPKPEIPKQVQMRETRLQSVDNIPQYETHAKTHTLQTQLTEVIPISQTIQENQATHEGNSANDDHGSNDIHRVFLQNETTYPLMREDEEKTQRLLRSQPPFRHLYSSGTSLYPRQHGHEEEKVISNEVEMSPPSVMSTITSALKDVDPAPVLGVSGGMGVLFILFKVFNDLKI</sequence>
<dbReference type="Pfam" id="PF05795">
    <property type="entry name" value="Plasmodium_Vir"/>
    <property type="match status" value="1"/>
</dbReference>
<evidence type="ECO:0000313" key="2">
    <source>
        <dbReference type="EMBL" id="KMZ83451.1"/>
    </source>
</evidence>
<dbReference type="InterPro" id="IPR008780">
    <property type="entry name" value="Plasmodium_Vir"/>
</dbReference>
<evidence type="ECO:0008006" key="4">
    <source>
        <dbReference type="Google" id="ProtNLM"/>
    </source>
</evidence>
<keyword evidence="1" id="KW-1133">Transmembrane helix</keyword>
<evidence type="ECO:0000313" key="3">
    <source>
        <dbReference type="Proteomes" id="UP000053327"/>
    </source>
</evidence>
<protein>
    <recommendedName>
        <fullName evidence="4">VIR protein</fullName>
    </recommendedName>
</protein>
<reference evidence="2 3" key="1">
    <citation type="submission" date="2011-08" db="EMBL/GenBank/DDBJ databases">
        <title>The Genome Sequence of Plasmodium vivax Brazil I.</title>
        <authorList>
            <consortium name="The Broad Institute Genome Sequencing Platform"/>
            <consortium name="The Broad Institute Genome Sequencing Center for Infectious Disease"/>
            <person name="Neafsey D."/>
            <person name="Carlton J."/>
            <person name="Barnwell J."/>
            <person name="Collins W."/>
            <person name="Escalante A."/>
            <person name="Mullikin J."/>
            <person name="Saul A."/>
            <person name="Guigo R."/>
            <person name="Camara F."/>
            <person name="Young S.K."/>
            <person name="Zeng Q."/>
            <person name="Gargeya S."/>
            <person name="Fitzgerald M."/>
            <person name="Haas B."/>
            <person name="Abouelleil A."/>
            <person name="Alvarado L."/>
            <person name="Arachchi H.M."/>
            <person name="Berlin A."/>
            <person name="Brown A."/>
            <person name="Chapman S.B."/>
            <person name="Chen Z."/>
            <person name="Dunbar C."/>
            <person name="Freedman E."/>
            <person name="Gearin G."/>
            <person name="Gellesch M."/>
            <person name="Goldberg J."/>
            <person name="Griggs A."/>
            <person name="Gujja S."/>
            <person name="Heiman D."/>
            <person name="Howarth C."/>
            <person name="Larson L."/>
            <person name="Lui A."/>
            <person name="MacDonald P.J.P."/>
            <person name="Montmayeur A."/>
            <person name="Murphy C."/>
            <person name="Neiman D."/>
            <person name="Pearson M."/>
            <person name="Priest M."/>
            <person name="Roberts A."/>
            <person name="Saif S."/>
            <person name="Shea T."/>
            <person name="Shenoy N."/>
            <person name="Sisk P."/>
            <person name="Stolte C."/>
            <person name="Sykes S."/>
            <person name="Wortman J."/>
            <person name="Nusbaum C."/>
            <person name="Birren B."/>
        </authorList>
    </citation>
    <scope>NUCLEOTIDE SEQUENCE [LARGE SCALE GENOMIC DNA]</scope>
    <source>
        <strain evidence="2 3">Brazil I</strain>
    </source>
</reference>
<evidence type="ECO:0000256" key="1">
    <source>
        <dbReference type="SAM" id="Phobius"/>
    </source>
</evidence>
<dbReference type="EMBL" id="KQ234887">
    <property type="protein sequence ID" value="KMZ83451.1"/>
    <property type="molecule type" value="Genomic_DNA"/>
</dbReference>
<proteinExistence type="predicted"/>
<name>A0A0J9SLA4_PLAV1</name>
<keyword evidence="1" id="KW-0812">Transmembrane</keyword>
<keyword evidence="1" id="KW-0472">Membrane</keyword>
<gene>
    <name evidence="2" type="ORF">PVBG_06241</name>
</gene>
<feature type="transmembrane region" description="Helical" evidence="1">
    <location>
        <begin position="216"/>
        <end position="238"/>
    </location>
</feature>
<dbReference type="Proteomes" id="UP000053327">
    <property type="component" value="Unassembled WGS sequence"/>
</dbReference>
<dbReference type="AlphaFoldDB" id="A0A0J9SLA4"/>